<evidence type="ECO:0000259" key="4">
    <source>
        <dbReference type="Pfam" id="PF12971"/>
    </source>
</evidence>
<evidence type="ECO:0000259" key="5">
    <source>
        <dbReference type="Pfam" id="PF12972"/>
    </source>
</evidence>
<reference evidence="6" key="1">
    <citation type="submission" date="2019-08" db="EMBL/GenBank/DDBJ databases">
        <title>The improved chromosome-level genome for the pearl oyster Pinctada fucata martensii using PacBio sequencing and Hi-C.</title>
        <authorList>
            <person name="Zheng Z."/>
        </authorList>
    </citation>
    <scope>NUCLEOTIDE SEQUENCE</scope>
    <source>
        <strain evidence="6">ZZ-2019</strain>
        <tissue evidence="6">Adductor muscle</tissue>
    </source>
</reference>
<dbReference type="InterPro" id="IPR024732">
    <property type="entry name" value="NAGLU_C"/>
</dbReference>
<gene>
    <name evidence="6" type="ORF">FSP39_016333</name>
</gene>
<dbReference type="AlphaFoldDB" id="A0AA88XJ52"/>
<evidence type="ECO:0000313" key="7">
    <source>
        <dbReference type="Proteomes" id="UP001186944"/>
    </source>
</evidence>
<dbReference type="InterPro" id="IPR007781">
    <property type="entry name" value="NAGLU"/>
</dbReference>
<dbReference type="GO" id="GO:0016787">
    <property type="term" value="F:hydrolase activity"/>
    <property type="evidence" value="ECO:0007669"/>
    <property type="project" value="UniProtKB-KW"/>
</dbReference>
<feature type="domain" description="Alpha-N-acetylglucosaminidase C-terminal" evidence="5">
    <location>
        <begin position="504"/>
        <end position="830"/>
    </location>
</feature>
<dbReference type="Gene3D" id="1.20.120.670">
    <property type="entry name" value="N-acetyl-b-d-glucoasminidase"/>
    <property type="match status" value="1"/>
</dbReference>
<evidence type="ECO:0008006" key="8">
    <source>
        <dbReference type="Google" id="ProtNLM"/>
    </source>
</evidence>
<dbReference type="Pfam" id="PF05089">
    <property type="entry name" value="NAGLU"/>
    <property type="match status" value="1"/>
</dbReference>
<dbReference type="Pfam" id="PF12972">
    <property type="entry name" value="NAGLU_C"/>
    <property type="match status" value="1"/>
</dbReference>
<dbReference type="Gene3D" id="3.20.20.80">
    <property type="entry name" value="Glycosidases"/>
    <property type="match status" value="1"/>
</dbReference>
<dbReference type="InterPro" id="IPR024240">
    <property type="entry name" value="NAGLU_N"/>
</dbReference>
<keyword evidence="1" id="KW-0378">Hydrolase</keyword>
<feature type="region of interest" description="Disordered" evidence="2">
    <location>
        <begin position="845"/>
        <end position="874"/>
    </location>
</feature>
<comment type="caution">
    <text evidence="6">The sequence shown here is derived from an EMBL/GenBank/DDBJ whole genome shotgun (WGS) entry which is preliminary data.</text>
</comment>
<dbReference type="PANTHER" id="PTHR12872:SF1">
    <property type="entry name" value="ALPHA-N-ACETYLGLUCOSAMINIDASE"/>
    <property type="match status" value="1"/>
</dbReference>
<evidence type="ECO:0000259" key="3">
    <source>
        <dbReference type="Pfam" id="PF05089"/>
    </source>
</evidence>
<protein>
    <recommendedName>
        <fullName evidence="8">Alpha-N-acetylglucosaminidase</fullName>
    </recommendedName>
</protein>
<keyword evidence="7" id="KW-1185">Reference proteome</keyword>
<name>A0AA88XJ52_PINIB</name>
<dbReference type="SUPFAM" id="SSF51445">
    <property type="entry name" value="(Trans)glycosidases"/>
    <property type="match status" value="1"/>
</dbReference>
<dbReference type="InterPro" id="IPR024733">
    <property type="entry name" value="NAGLU_tim-barrel"/>
</dbReference>
<evidence type="ECO:0000256" key="1">
    <source>
        <dbReference type="ARBA" id="ARBA00022801"/>
    </source>
</evidence>
<dbReference type="InterPro" id="IPR017853">
    <property type="entry name" value="GH"/>
</dbReference>
<dbReference type="PANTHER" id="PTHR12872">
    <property type="entry name" value="ALPHA-N-ACETYLGLUCOSAMINIDASE"/>
    <property type="match status" value="1"/>
</dbReference>
<dbReference type="Gene3D" id="3.30.379.10">
    <property type="entry name" value="Chitobiase/beta-hexosaminidase domain 2-like"/>
    <property type="match status" value="1"/>
</dbReference>
<evidence type="ECO:0000256" key="2">
    <source>
        <dbReference type="SAM" id="MobiDB-lite"/>
    </source>
</evidence>
<evidence type="ECO:0000313" key="6">
    <source>
        <dbReference type="EMBL" id="KAK3086286.1"/>
    </source>
</evidence>
<feature type="compositionally biased region" description="Basic and acidic residues" evidence="2">
    <location>
        <begin position="846"/>
        <end position="860"/>
    </location>
</feature>
<accession>A0AA88XJ52</accession>
<feature type="domain" description="Alpha-N-acetylglucosaminidase N-terminal" evidence="4">
    <location>
        <begin position="65"/>
        <end position="146"/>
    </location>
</feature>
<sequence>MIYSLVPQCDGGVNGIPDVLGLLCGTILALESKKKALLLKQASRFSFPSLSRIKPKADPSVQTIAAQQLVQRVLKDRAADFIVSVDPNITTSENDAFIARSKDGKVEIVGTTGVAVAMGLYYYLVNYCNCQITWGGQQLNIPSPLPTLPAEGLNITANDKFRFYQNVCTVSYSFAWYDFEDWEKQIDWMALHSINMPLAYTGQEAIFQRVYMKMGFTMDDLQHHFGGPAFLAWSRMGNMHGWGGPIPQSWIDEQLILQHKILDRVRSLGMIPVLPGFAGHVPDSITLLYPDANVSRLGDWAGFDTPYCCNYLLDFDDPLFNKVGSNFINEMTDEFGTDHVYLVDTFNEMRPQSNSSAYLAKASLAVYESLKLADPQALWMMQGWLFQDTGFWKEEQIKAYLTAIPQGEMLILDLYSEVAPIFTHTESYYGQPFIWCMLHDFGGTMELYGALVNINNGPTDGRRFPDSTMVGIGITPEGIYQNEVIYEFFLENWWRSEPRDITKWISDYVLKRYGMTNQYMELAWQYLKMSVYYNDGSYQDFSTDDIITRRPQMSPKRSPFAGVYNNKDDLRDHSAQAIPTSRPKMSHALRPDLSVYNDTGYHHDNNIDIIPTTLPRITPLIQQDVWYNAEDLFVAWDIFTLSARDFANSSLFRYDLVDIARNSLQILSIKMYTDLVLAFGQGNAANVKQHGTDLIALLTDMETLLASDSHFLLGRWIAAARKKANVIDDIVLYEFNARNQVTLWGPRGEIRDYACKQWSGLLKDYYIPRWMIFVDHAVDVLANNKTYNTTALNDMIYEKVELPFSSNLQVTYPTEPTGDSVKINQQIHQKYRSLSQDVFFQTLQSETRKRHENDKRDQISKKYGIGRQQSGHTL</sequence>
<organism evidence="6 7">
    <name type="scientific">Pinctada imbricata</name>
    <name type="common">Atlantic pearl-oyster</name>
    <name type="synonym">Pinctada martensii</name>
    <dbReference type="NCBI Taxonomy" id="66713"/>
    <lineage>
        <taxon>Eukaryota</taxon>
        <taxon>Metazoa</taxon>
        <taxon>Spiralia</taxon>
        <taxon>Lophotrochozoa</taxon>
        <taxon>Mollusca</taxon>
        <taxon>Bivalvia</taxon>
        <taxon>Autobranchia</taxon>
        <taxon>Pteriomorphia</taxon>
        <taxon>Pterioida</taxon>
        <taxon>Pterioidea</taxon>
        <taxon>Pteriidae</taxon>
        <taxon>Pinctada</taxon>
    </lineage>
</organism>
<dbReference type="EMBL" id="VSWD01000012">
    <property type="protein sequence ID" value="KAK3086286.1"/>
    <property type="molecule type" value="Genomic_DNA"/>
</dbReference>
<dbReference type="Pfam" id="PF12971">
    <property type="entry name" value="NAGLU_N"/>
    <property type="match status" value="1"/>
</dbReference>
<feature type="domain" description="Alpha-N-acetylglucosaminidase tim-barrel" evidence="3">
    <location>
        <begin position="162"/>
        <end position="495"/>
    </location>
</feature>
<dbReference type="Proteomes" id="UP001186944">
    <property type="component" value="Unassembled WGS sequence"/>
</dbReference>
<proteinExistence type="predicted"/>
<dbReference type="InterPro" id="IPR029018">
    <property type="entry name" value="Hex-like_dom2"/>
</dbReference>